<evidence type="ECO:0000256" key="1">
    <source>
        <dbReference type="ARBA" id="ARBA00000086"/>
    </source>
</evidence>
<dbReference type="EC" id="3.2.2.21" evidence="3"/>
<dbReference type="RefSeq" id="WP_269921445.1">
    <property type="nucleotide sequence ID" value="NZ_JAMKBI010000003.1"/>
</dbReference>
<dbReference type="InterPro" id="IPR051912">
    <property type="entry name" value="Alkylbase_DNA_Glycosylase/TA"/>
</dbReference>
<reference evidence="7" key="1">
    <citation type="submission" date="2022-05" db="EMBL/GenBank/DDBJ databases">
        <authorList>
            <person name="Colautti A."/>
            <person name="Iacumin L."/>
        </authorList>
    </citation>
    <scope>NUCLEOTIDE SEQUENCE</scope>
    <source>
        <strain evidence="7">DSM 30747</strain>
    </source>
</reference>
<feature type="domain" description="HhH-GPD" evidence="6">
    <location>
        <begin position="120"/>
        <end position="280"/>
    </location>
</feature>
<dbReference type="SUPFAM" id="SSF48150">
    <property type="entry name" value="DNA-glycosylase"/>
    <property type="match status" value="1"/>
</dbReference>
<name>A0A9X3L7Y6_9BACI</name>
<dbReference type="PANTHER" id="PTHR43003:SF5">
    <property type="entry name" value="DNA-3-METHYLADENINE GLYCOSYLASE"/>
    <property type="match status" value="1"/>
</dbReference>
<proteinExistence type="inferred from homology"/>
<dbReference type="Gene3D" id="1.10.340.30">
    <property type="entry name" value="Hypothetical protein, domain 2"/>
    <property type="match status" value="1"/>
</dbReference>
<evidence type="ECO:0000256" key="5">
    <source>
        <dbReference type="ARBA" id="ARBA00023204"/>
    </source>
</evidence>
<comment type="caution">
    <text evidence="7">The sequence shown here is derived from an EMBL/GenBank/DDBJ whole genome shotgun (WGS) entry which is preliminary data.</text>
</comment>
<dbReference type="EMBL" id="JAMKBI010000003">
    <property type="protein sequence ID" value="MCZ8532991.1"/>
    <property type="molecule type" value="Genomic_DNA"/>
</dbReference>
<evidence type="ECO:0000313" key="7">
    <source>
        <dbReference type="EMBL" id="MCZ8532991.1"/>
    </source>
</evidence>
<dbReference type="Gene3D" id="1.10.1670.40">
    <property type="match status" value="1"/>
</dbReference>
<dbReference type="PANTHER" id="PTHR43003">
    <property type="entry name" value="DNA-3-METHYLADENINE GLYCOSYLASE"/>
    <property type="match status" value="1"/>
</dbReference>
<dbReference type="AlphaFoldDB" id="A0A9X3L7Y6"/>
<keyword evidence="4" id="KW-0227">DNA damage</keyword>
<evidence type="ECO:0000256" key="2">
    <source>
        <dbReference type="ARBA" id="ARBA00010817"/>
    </source>
</evidence>
<accession>A0A9X3L7Y6</accession>
<evidence type="ECO:0000313" key="8">
    <source>
        <dbReference type="Proteomes" id="UP001152172"/>
    </source>
</evidence>
<evidence type="ECO:0000256" key="4">
    <source>
        <dbReference type="ARBA" id="ARBA00022763"/>
    </source>
</evidence>
<organism evidence="7 8">
    <name type="scientific">Psychrobacillus psychrodurans</name>
    <dbReference type="NCBI Taxonomy" id="126157"/>
    <lineage>
        <taxon>Bacteria</taxon>
        <taxon>Bacillati</taxon>
        <taxon>Bacillota</taxon>
        <taxon>Bacilli</taxon>
        <taxon>Bacillales</taxon>
        <taxon>Bacillaceae</taxon>
        <taxon>Psychrobacillus</taxon>
    </lineage>
</organism>
<gene>
    <name evidence="7" type="ORF">M9R61_06440</name>
</gene>
<evidence type="ECO:0000256" key="3">
    <source>
        <dbReference type="ARBA" id="ARBA00012000"/>
    </source>
</evidence>
<dbReference type="GO" id="GO:0032131">
    <property type="term" value="F:alkylated DNA binding"/>
    <property type="evidence" value="ECO:0007669"/>
    <property type="project" value="TreeGrafter"/>
</dbReference>
<dbReference type="GO" id="GO:0032993">
    <property type="term" value="C:protein-DNA complex"/>
    <property type="evidence" value="ECO:0007669"/>
    <property type="project" value="TreeGrafter"/>
</dbReference>
<comment type="similarity">
    <text evidence="2">Belongs to the alkylbase DNA glycosidase AlkA family.</text>
</comment>
<dbReference type="GO" id="GO:0006307">
    <property type="term" value="P:DNA alkylation repair"/>
    <property type="evidence" value="ECO:0007669"/>
    <property type="project" value="TreeGrafter"/>
</dbReference>
<dbReference type="Proteomes" id="UP001152172">
    <property type="component" value="Unassembled WGS sequence"/>
</dbReference>
<dbReference type="CDD" id="cd00056">
    <property type="entry name" value="ENDO3c"/>
    <property type="match status" value="1"/>
</dbReference>
<dbReference type="SMART" id="SM00478">
    <property type="entry name" value="ENDO3c"/>
    <property type="match status" value="1"/>
</dbReference>
<dbReference type="FunFam" id="1.10.340.30:FF:000004">
    <property type="entry name" value="DNA-3-methyladenine glycosylase II"/>
    <property type="match status" value="1"/>
</dbReference>
<dbReference type="GO" id="GO:0043916">
    <property type="term" value="F:DNA-7-methylguanine glycosylase activity"/>
    <property type="evidence" value="ECO:0007669"/>
    <property type="project" value="TreeGrafter"/>
</dbReference>
<dbReference type="Pfam" id="PF00730">
    <property type="entry name" value="HhH-GPD"/>
    <property type="match status" value="1"/>
</dbReference>
<protein>
    <recommendedName>
        <fullName evidence="3">DNA-3-methyladenine glycosylase II</fullName>
        <ecNumber evidence="3">3.2.2.21</ecNumber>
    </recommendedName>
</protein>
<dbReference type="GO" id="GO:0008725">
    <property type="term" value="F:DNA-3-methyladenine glycosylase activity"/>
    <property type="evidence" value="ECO:0007669"/>
    <property type="project" value="TreeGrafter"/>
</dbReference>
<comment type="catalytic activity">
    <reaction evidence="1">
        <text>Hydrolysis of alkylated DNA, releasing 3-methyladenine, 3-methylguanine, 7-methylguanine and 7-methyladenine.</text>
        <dbReference type="EC" id="3.2.2.21"/>
    </reaction>
</comment>
<dbReference type="GO" id="GO:0006285">
    <property type="term" value="P:base-excision repair, AP site formation"/>
    <property type="evidence" value="ECO:0007669"/>
    <property type="project" value="TreeGrafter"/>
</dbReference>
<sequence>MAQTLELAFKYSMEDVLSRLALDPLNCVDLSNQTVKIPIDETIITIQSIGTLHEPKFMIIGLETDEQYERVLSIFHFNRSLEPIHQHFLGTNLHSLFLKFEGTPIITDFSLYGNIIKSIIHQQLNLSFAKTLTERFVNTFGRSKEGIWLHPAPEIIANLEVSTLREMQFSTRKAEYMIGISKAIAEGNLNLETLVSQSDDFILSELIKYRGIGPWTAESFLLFGLGRENLFPLADVGLQNSLKQLWNLDRKPMKSEIAPHLDSWSPYNSYAALYLWRNIE</sequence>
<keyword evidence="8" id="KW-1185">Reference proteome</keyword>
<dbReference type="InterPro" id="IPR003265">
    <property type="entry name" value="HhH-GPD_domain"/>
</dbReference>
<keyword evidence="5" id="KW-0234">DNA repair</keyword>
<evidence type="ECO:0000259" key="6">
    <source>
        <dbReference type="SMART" id="SM00478"/>
    </source>
</evidence>
<dbReference type="GO" id="GO:0005737">
    <property type="term" value="C:cytoplasm"/>
    <property type="evidence" value="ECO:0007669"/>
    <property type="project" value="TreeGrafter"/>
</dbReference>
<dbReference type="InterPro" id="IPR011257">
    <property type="entry name" value="DNA_glycosylase"/>
</dbReference>